<feature type="compositionally biased region" description="Low complexity" evidence="1">
    <location>
        <begin position="59"/>
        <end position="68"/>
    </location>
</feature>
<feature type="region of interest" description="Disordered" evidence="1">
    <location>
        <begin position="21"/>
        <end position="81"/>
    </location>
</feature>
<proteinExistence type="predicted"/>
<evidence type="ECO:0000313" key="3">
    <source>
        <dbReference type="Proteomes" id="UP000321287"/>
    </source>
</evidence>
<name>A0AAN4R113_9PROT</name>
<evidence type="ECO:0000256" key="1">
    <source>
        <dbReference type="SAM" id="MobiDB-lite"/>
    </source>
</evidence>
<dbReference type="Proteomes" id="UP000321287">
    <property type="component" value="Unassembled WGS sequence"/>
</dbReference>
<organism evidence="2 3">
    <name type="scientific">Asaia bogorensis NBRC 16594</name>
    <dbReference type="NCBI Taxonomy" id="1231624"/>
    <lineage>
        <taxon>Bacteria</taxon>
        <taxon>Pseudomonadati</taxon>
        <taxon>Pseudomonadota</taxon>
        <taxon>Alphaproteobacteria</taxon>
        <taxon>Acetobacterales</taxon>
        <taxon>Acetobacteraceae</taxon>
        <taxon>Asaia</taxon>
    </lineage>
</organism>
<comment type="caution">
    <text evidence="2">The sequence shown here is derived from an EMBL/GenBank/DDBJ whole genome shotgun (WGS) entry which is preliminary data.</text>
</comment>
<evidence type="ECO:0000313" key="2">
    <source>
        <dbReference type="EMBL" id="GEL52863.1"/>
    </source>
</evidence>
<keyword evidence="3" id="KW-1185">Reference proteome</keyword>
<dbReference type="AlphaFoldDB" id="A0AAN4R113"/>
<accession>A0AAN4R113</accession>
<sequence>MSKVKRKRYSGEFCIEALQEAPVRERAGEAPDPHQHRSHHRQRSALAERTPDEACHNAPTPLGPGLTLDPMANSNTANLAA</sequence>
<feature type="compositionally biased region" description="Polar residues" evidence="1">
    <location>
        <begin position="72"/>
        <end position="81"/>
    </location>
</feature>
<protein>
    <submittedName>
        <fullName evidence="2">Uncharacterized protein</fullName>
    </submittedName>
</protein>
<reference evidence="2 3" key="1">
    <citation type="submission" date="2019-07" db="EMBL/GenBank/DDBJ databases">
        <title>Whole genome shotgun sequence of Asaia bogorensis NBRC 16594.</title>
        <authorList>
            <person name="Hosoyama A."/>
            <person name="Uohara A."/>
            <person name="Ohji S."/>
            <person name="Ichikawa N."/>
        </authorList>
    </citation>
    <scope>NUCLEOTIDE SEQUENCE [LARGE SCALE GENOMIC DNA]</scope>
    <source>
        <strain evidence="2 3">NBRC 16594</strain>
    </source>
</reference>
<gene>
    <name evidence="2" type="ORF">ABO01nite_08700</name>
</gene>
<dbReference type="EMBL" id="BJVS01000002">
    <property type="protein sequence ID" value="GEL52863.1"/>
    <property type="molecule type" value="Genomic_DNA"/>
</dbReference>
<feature type="compositionally biased region" description="Basic and acidic residues" evidence="1">
    <location>
        <begin position="22"/>
        <end position="35"/>
    </location>
</feature>